<organism evidence="1 2">
    <name type="scientific">candidate division WWE3 bacterium RIFCSPLOWO2_01_FULL_53_14</name>
    <dbReference type="NCBI Taxonomy" id="1802628"/>
    <lineage>
        <taxon>Bacteria</taxon>
        <taxon>Katanobacteria</taxon>
    </lineage>
</organism>
<proteinExistence type="predicted"/>
<protein>
    <submittedName>
        <fullName evidence="1">Uncharacterized protein</fullName>
    </submittedName>
</protein>
<dbReference type="STRING" id="1802628.A2890_00380"/>
<gene>
    <name evidence="1" type="ORF">A2890_00380</name>
</gene>
<accession>A0A1F4W020</accession>
<name>A0A1F4W020_UNCKA</name>
<dbReference type="AlphaFoldDB" id="A0A1F4W020"/>
<reference evidence="1 2" key="1">
    <citation type="journal article" date="2016" name="Nat. Commun.">
        <title>Thousands of microbial genomes shed light on interconnected biogeochemical processes in an aquifer system.</title>
        <authorList>
            <person name="Anantharaman K."/>
            <person name="Brown C.T."/>
            <person name="Hug L.A."/>
            <person name="Sharon I."/>
            <person name="Castelle C.J."/>
            <person name="Probst A.J."/>
            <person name="Thomas B.C."/>
            <person name="Singh A."/>
            <person name="Wilkins M.J."/>
            <person name="Karaoz U."/>
            <person name="Brodie E.L."/>
            <person name="Williams K.H."/>
            <person name="Hubbard S.S."/>
            <person name="Banfield J.F."/>
        </authorList>
    </citation>
    <scope>NUCLEOTIDE SEQUENCE [LARGE SCALE GENOMIC DNA]</scope>
</reference>
<sequence length="283" mass="31624">MGEGIGFEQPETVENKGIADELGRVLESVPPKENYPPDRELQRSILDQLPENLVEELHAHLIVVEGGKEAESSAEESKLRGELFERLATAQYGRAEAGTQDPRLAEELSQELVQLMHDPRRFGLEEQIGGIRNPDLAFFKINDQGKVEIEAAGEVKLGLLTPRAAHQIGGGFREGTRKMVEVVNRMEKPEDSGLLAVAQSRTRGGYLSASENLKVKLIVPADRNPEKVKSLVNRGIFPREDYVRLLELLKNKDEVEILKSAFSRQEVAAMADHLIGKIRERYK</sequence>
<comment type="caution">
    <text evidence="1">The sequence shown here is derived from an EMBL/GenBank/DDBJ whole genome shotgun (WGS) entry which is preliminary data.</text>
</comment>
<evidence type="ECO:0000313" key="2">
    <source>
        <dbReference type="Proteomes" id="UP000176967"/>
    </source>
</evidence>
<evidence type="ECO:0000313" key="1">
    <source>
        <dbReference type="EMBL" id="OGC62700.1"/>
    </source>
</evidence>
<dbReference type="Proteomes" id="UP000176967">
    <property type="component" value="Unassembled WGS sequence"/>
</dbReference>
<dbReference type="EMBL" id="MEVL01000005">
    <property type="protein sequence ID" value="OGC62700.1"/>
    <property type="molecule type" value="Genomic_DNA"/>
</dbReference>